<dbReference type="Proteomes" id="UP001595557">
    <property type="component" value="Unassembled WGS sequence"/>
</dbReference>
<dbReference type="NCBIfam" id="TIGR01537">
    <property type="entry name" value="portal_HK97"/>
    <property type="match status" value="1"/>
</dbReference>
<feature type="compositionally biased region" description="Polar residues" evidence="1">
    <location>
        <begin position="378"/>
        <end position="394"/>
    </location>
</feature>
<gene>
    <name evidence="2" type="ORF">ACFOD7_15255</name>
</gene>
<comment type="caution">
    <text evidence="2">The sequence shown here is derived from an EMBL/GenBank/DDBJ whole genome shotgun (WGS) entry which is preliminary data.</text>
</comment>
<proteinExistence type="predicted"/>
<protein>
    <submittedName>
        <fullName evidence="2">Phage portal protein</fullName>
    </submittedName>
</protein>
<dbReference type="Gene3D" id="3.40.140.120">
    <property type="match status" value="1"/>
</dbReference>
<dbReference type="EMBL" id="JBHRTE010000063">
    <property type="protein sequence ID" value="MFC3169410.1"/>
    <property type="molecule type" value="Genomic_DNA"/>
</dbReference>
<evidence type="ECO:0000313" key="2">
    <source>
        <dbReference type="EMBL" id="MFC3169410.1"/>
    </source>
</evidence>
<dbReference type="Pfam" id="PF04860">
    <property type="entry name" value="Phage_portal"/>
    <property type="match status" value="1"/>
</dbReference>
<dbReference type="InterPro" id="IPR006427">
    <property type="entry name" value="Portal_HK97"/>
</dbReference>
<accession>A0ABV7IKV6</accession>
<sequence>MSRLGRVFGQGEPLEKKSVVLTDPEAFGLFGVQPVASGVTVTHTTAMRVPAVACAVGLISETCGALPFKLHDREARTAIKDHPAYRLIHDEANPWTSAEELREALTLDALMRGHGFAQVVRTSEGKPMELHRMDPGAVSIETDPMGEPSYKVRLQGGGEVVLPYGEVLHVSAFGGASPITLAREAIGLAIAAEQHLAGFYSNGGRPSGIIKHPQKLDADGAKKIAASWFKTHGGKQAGGTAVLDEGMDYQQVSGSHTDAQFLENRLEQVCEIARAFRIPPTMLFELSRGTWSNTEEMGRQFLTMTLRPWLKRWQAAYTRVLLSPEERASLYVEAVTDDLLTTDFAARATAYAQYRSAGVLTANEVRAGLNLPPMPEGNSLSNPYTSTGATTAPGNPQDDDE</sequence>
<dbReference type="InterPro" id="IPR006944">
    <property type="entry name" value="Phage/GTA_portal"/>
</dbReference>
<dbReference type="RefSeq" id="WP_207471315.1">
    <property type="nucleotide sequence ID" value="NZ_JAFNAW010000067.1"/>
</dbReference>
<feature type="region of interest" description="Disordered" evidence="1">
    <location>
        <begin position="370"/>
        <end position="401"/>
    </location>
</feature>
<keyword evidence="3" id="KW-1185">Reference proteome</keyword>
<evidence type="ECO:0000256" key="1">
    <source>
        <dbReference type="SAM" id="MobiDB-lite"/>
    </source>
</evidence>
<name>A0ABV7IKV6_9RHOB</name>
<organism evidence="2 3">
    <name type="scientific">Paracoccus fontiphilus</name>
    <dbReference type="NCBI Taxonomy" id="1815556"/>
    <lineage>
        <taxon>Bacteria</taxon>
        <taxon>Pseudomonadati</taxon>
        <taxon>Pseudomonadota</taxon>
        <taxon>Alphaproteobacteria</taxon>
        <taxon>Rhodobacterales</taxon>
        <taxon>Paracoccaceae</taxon>
        <taxon>Paracoccus</taxon>
    </lineage>
</organism>
<dbReference type="Gene3D" id="3.30.1120.70">
    <property type="match status" value="1"/>
</dbReference>
<evidence type="ECO:0000313" key="3">
    <source>
        <dbReference type="Proteomes" id="UP001595557"/>
    </source>
</evidence>
<reference evidence="3" key="1">
    <citation type="journal article" date="2019" name="Int. J. Syst. Evol. Microbiol.">
        <title>The Global Catalogue of Microorganisms (GCM) 10K type strain sequencing project: providing services to taxonomists for standard genome sequencing and annotation.</title>
        <authorList>
            <consortium name="The Broad Institute Genomics Platform"/>
            <consortium name="The Broad Institute Genome Sequencing Center for Infectious Disease"/>
            <person name="Wu L."/>
            <person name="Ma J."/>
        </authorList>
    </citation>
    <scope>NUCLEOTIDE SEQUENCE [LARGE SCALE GENOMIC DNA]</scope>
    <source>
        <strain evidence="3">KCTC 52239</strain>
    </source>
</reference>
<dbReference type="Gene3D" id="1.20.1270.210">
    <property type="match status" value="1"/>
</dbReference>